<feature type="binding site" evidence="6">
    <location>
        <position position="150"/>
    </location>
    <ligand>
        <name>Zn(2+)</name>
        <dbReference type="ChEBI" id="CHEBI:29105"/>
        <note>catalytic</note>
    </ligand>
</feature>
<evidence type="ECO:0000256" key="5">
    <source>
        <dbReference type="ARBA" id="ARBA00023049"/>
    </source>
</evidence>
<feature type="binding site" evidence="6">
    <location>
        <position position="146"/>
    </location>
    <ligand>
        <name>Zn(2+)</name>
        <dbReference type="ChEBI" id="CHEBI:29105"/>
        <note>catalytic</note>
    </ligand>
</feature>
<dbReference type="GeneID" id="6499954"/>
<dbReference type="PROSITE" id="PS51864">
    <property type="entry name" value="ASTACIN"/>
    <property type="match status" value="1"/>
</dbReference>
<keyword evidence="1 6" id="KW-0645">Protease</keyword>
<evidence type="ECO:0000256" key="6">
    <source>
        <dbReference type="PROSITE-ProRule" id="PRU01211"/>
    </source>
</evidence>
<evidence type="ECO:0000256" key="1">
    <source>
        <dbReference type="ARBA" id="ARBA00022670"/>
    </source>
</evidence>
<dbReference type="HOGENOM" id="CLU_017286_4_0_1"/>
<evidence type="ECO:0000256" key="2">
    <source>
        <dbReference type="ARBA" id="ARBA00022723"/>
    </source>
</evidence>
<comment type="caution">
    <text evidence="6">Lacks conserved residue(s) required for the propagation of feature annotation.</text>
</comment>
<feature type="signal peptide" evidence="7">
    <location>
        <begin position="1"/>
        <end position="19"/>
    </location>
</feature>
<dbReference type="InParanoid" id="B3M1A0"/>
<dbReference type="EC" id="3.4.24.-" evidence="7"/>
<evidence type="ECO:0000313" key="10">
    <source>
        <dbReference type="Proteomes" id="UP000007801"/>
    </source>
</evidence>
<dbReference type="MEROPS" id="M12.A01"/>
<evidence type="ECO:0000313" key="9">
    <source>
        <dbReference type="EMBL" id="EDV42127.1"/>
    </source>
</evidence>
<keyword evidence="4 6" id="KW-0862">Zinc</keyword>
<dbReference type="PANTHER" id="PTHR10127">
    <property type="entry name" value="DISCOIDIN, CUB, EGF, LAMININ , AND ZINC METALLOPROTEASE DOMAIN CONTAINING"/>
    <property type="match status" value="1"/>
</dbReference>
<dbReference type="CDD" id="cd04280">
    <property type="entry name" value="ZnMc_astacin_like"/>
    <property type="match status" value="1"/>
</dbReference>
<gene>
    <name evidence="9" type="primary">Dana\GF17167</name>
    <name evidence="9" type="synonym">dana_GLEANR_18432</name>
    <name evidence="9" type="ORF">GF17167</name>
</gene>
<dbReference type="Gene3D" id="3.40.390.10">
    <property type="entry name" value="Collagenase (Catalytic Domain)"/>
    <property type="match status" value="1"/>
</dbReference>
<protein>
    <recommendedName>
        <fullName evidence="7">Metalloendopeptidase</fullName>
        <ecNumber evidence="7">3.4.24.-</ecNumber>
    </recommendedName>
</protein>
<dbReference type="PhylomeDB" id="B3M1A0"/>
<feature type="chain" id="PRO_5005122838" description="Metalloendopeptidase" evidence="7">
    <location>
        <begin position="20"/>
        <end position="250"/>
    </location>
</feature>
<dbReference type="AlphaFoldDB" id="B3M1A0"/>
<dbReference type="KEGG" id="dan:6499954"/>
<dbReference type="eggNOG" id="KOG3714">
    <property type="taxonomic scope" value="Eukaryota"/>
</dbReference>
<evidence type="ECO:0000256" key="4">
    <source>
        <dbReference type="ARBA" id="ARBA00022833"/>
    </source>
</evidence>
<evidence type="ECO:0000256" key="7">
    <source>
        <dbReference type="RuleBase" id="RU361183"/>
    </source>
</evidence>
<keyword evidence="3 6" id="KW-0378">Hydrolase</keyword>
<dbReference type="InterPro" id="IPR006026">
    <property type="entry name" value="Peptidase_Metallo"/>
</dbReference>
<dbReference type="OMA" id="VANNTWA"/>
<feature type="active site" evidence="6">
    <location>
        <position position="147"/>
    </location>
</feature>
<dbReference type="InterPro" id="IPR024079">
    <property type="entry name" value="MetalloPept_cat_dom_sf"/>
</dbReference>
<dbReference type="SMART" id="SM00235">
    <property type="entry name" value="ZnMc"/>
    <property type="match status" value="1"/>
</dbReference>
<keyword evidence="10" id="KW-1185">Reference proteome</keyword>
<dbReference type="InterPro" id="IPR001506">
    <property type="entry name" value="Peptidase_M12A"/>
</dbReference>
<keyword evidence="5 6" id="KW-0482">Metalloprotease</keyword>
<dbReference type="PANTHER" id="PTHR10127:SF780">
    <property type="entry name" value="METALLOENDOPEPTIDASE"/>
    <property type="match status" value="1"/>
</dbReference>
<dbReference type="GO" id="GO:0008270">
    <property type="term" value="F:zinc ion binding"/>
    <property type="evidence" value="ECO:0007669"/>
    <property type="project" value="UniProtKB-UniRule"/>
</dbReference>
<dbReference type="InterPro" id="IPR034035">
    <property type="entry name" value="Astacin-like_dom"/>
</dbReference>
<keyword evidence="6" id="KW-1015">Disulfide bond</keyword>
<accession>B3M1A0</accession>
<dbReference type="GO" id="GO:0006508">
    <property type="term" value="P:proteolysis"/>
    <property type="evidence" value="ECO:0007669"/>
    <property type="project" value="UniProtKB-KW"/>
</dbReference>
<dbReference type="GO" id="GO:0004222">
    <property type="term" value="F:metalloendopeptidase activity"/>
    <property type="evidence" value="ECO:0007669"/>
    <property type="project" value="UniProtKB-UniRule"/>
</dbReference>
<keyword evidence="7" id="KW-0732">Signal</keyword>
<dbReference type="SUPFAM" id="SSF55486">
    <property type="entry name" value="Metalloproteases ('zincins'), catalytic domain"/>
    <property type="match status" value="1"/>
</dbReference>
<evidence type="ECO:0000256" key="3">
    <source>
        <dbReference type="ARBA" id="ARBA00022801"/>
    </source>
</evidence>
<dbReference type="EMBL" id="CH902617">
    <property type="protein sequence ID" value="EDV42127.1"/>
    <property type="molecule type" value="Genomic_DNA"/>
</dbReference>
<dbReference type="OrthoDB" id="291007at2759"/>
<keyword evidence="2 6" id="KW-0479">Metal-binding</keyword>
<dbReference type="Pfam" id="PF01400">
    <property type="entry name" value="Astacin"/>
    <property type="match status" value="1"/>
</dbReference>
<comment type="cofactor">
    <cofactor evidence="6 7">
        <name>Zn(2+)</name>
        <dbReference type="ChEBI" id="CHEBI:29105"/>
    </cofactor>
    <text evidence="6 7">Binds 1 zinc ion per subunit.</text>
</comment>
<feature type="disulfide bond" evidence="6">
    <location>
        <begin position="115"/>
        <end position="137"/>
    </location>
</feature>
<dbReference type="Proteomes" id="UP000007801">
    <property type="component" value="Unassembled WGS sequence"/>
</dbReference>
<evidence type="ECO:0000259" key="8">
    <source>
        <dbReference type="PROSITE" id="PS51864"/>
    </source>
</evidence>
<feature type="domain" description="Peptidase M12A" evidence="8">
    <location>
        <begin position="47"/>
        <end position="250"/>
    </location>
</feature>
<organism evidence="9 10">
    <name type="scientific">Drosophila ananassae</name>
    <name type="common">Fruit fly</name>
    <dbReference type="NCBI Taxonomy" id="7217"/>
    <lineage>
        <taxon>Eukaryota</taxon>
        <taxon>Metazoa</taxon>
        <taxon>Ecdysozoa</taxon>
        <taxon>Arthropoda</taxon>
        <taxon>Hexapoda</taxon>
        <taxon>Insecta</taxon>
        <taxon>Pterygota</taxon>
        <taxon>Neoptera</taxon>
        <taxon>Endopterygota</taxon>
        <taxon>Diptera</taxon>
        <taxon>Brachycera</taxon>
        <taxon>Muscomorpha</taxon>
        <taxon>Ephydroidea</taxon>
        <taxon>Drosophilidae</taxon>
        <taxon>Drosophila</taxon>
        <taxon>Sophophora</taxon>
    </lineage>
</organism>
<reference evidence="9 10" key="1">
    <citation type="journal article" date="2007" name="Nature">
        <title>Evolution of genes and genomes on the Drosophila phylogeny.</title>
        <authorList>
            <consortium name="Drosophila 12 Genomes Consortium"/>
            <person name="Clark A.G."/>
            <person name="Eisen M.B."/>
            <person name="Smith D.R."/>
            <person name="Bergman C.M."/>
            <person name="Oliver B."/>
            <person name="Markow T.A."/>
            <person name="Kaufman T.C."/>
            <person name="Kellis M."/>
            <person name="Gelbart W."/>
            <person name="Iyer V.N."/>
            <person name="Pollard D.A."/>
            <person name="Sackton T.B."/>
            <person name="Larracuente A.M."/>
            <person name="Singh N.D."/>
            <person name="Abad J.P."/>
            <person name="Abt D.N."/>
            <person name="Adryan B."/>
            <person name="Aguade M."/>
            <person name="Akashi H."/>
            <person name="Anderson W.W."/>
            <person name="Aquadro C.F."/>
            <person name="Ardell D.H."/>
            <person name="Arguello R."/>
            <person name="Artieri C.G."/>
            <person name="Barbash D.A."/>
            <person name="Barker D."/>
            <person name="Barsanti P."/>
            <person name="Batterham P."/>
            <person name="Batzoglou S."/>
            <person name="Begun D."/>
            <person name="Bhutkar A."/>
            <person name="Blanco E."/>
            <person name="Bosak S.A."/>
            <person name="Bradley R.K."/>
            <person name="Brand A.D."/>
            <person name="Brent M.R."/>
            <person name="Brooks A.N."/>
            <person name="Brown R.H."/>
            <person name="Butlin R.K."/>
            <person name="Caggese C."/>
            <person name="Calvi B.R."/>
            <person name="Bernardo de Carvalho A."/>
            <person name="Caspi A."/>
            <person name="Castrezana S."/>
            <person name="Celniker S.E."/>
            <person name="Chang J.L."/>
            <person name="Chapple C."/>
            <person name="Chatterji S."/>
            <person name="Chinwalla A."/>
            <person name="Civetta A."/>
            <person name="Clifton S.W."/>
            <person name="Comeron J.M."/>
            <person name="Costello J.C."/>
            <person name="Coyne J.A."/>
            <person name="Daub J."/>
            <person name="David R.G."/>
            <person name="Delcher A.L."/>
            <person name="Delehaunty K."/>
            <person name="Do C.B."/>
            <person name="Ebling H."/>
            <person name="Edwards K."/>
            <person name="Eickbush T."/>
            <person name="Evans J.D."/>
            <person name="Filipski A."/>
            <person name="Findeiss S."/>
            <person name="Freyhult E."/>
            <person name="Fulton L."/>
            <person name="Fulton R."/>
            <person name="Garcia A.C."/>
            <person name="Gardiner A."/>
            <person name="Garfield D.A."/>
            <person name="Garvin B.E."/>
            <person name="Gibson G."/>
            <person name="Gilbert D."/>
            <person name="Gnerre S."/>
            <person name="Godfrey J."/>
            <person name="Good R."/>
            <person name="Gotea V."/>
            <person name="Gravely B."/>
            <person name="Greenberg A.J."/>
            <person name="Griffiths-Jones S."/>
            <person name="Gross S."/>
            <person name="Guigo R."/>
            <person name="Gustafson E.A."/>
            <person name="Haerty W."/>
            <person name="Hahn M.W."/>
            <person name="Halligan D.L."/>
            <person name="Halpern A.L."/>
            <person name="Halter G.M."/>
            <person name="Han M.V."/>
            <person name="Heger A."/>
            <person name="Hillier L."/>
            <person name="Hinrichs A.S."/>
            <person name="Holmes I."/>
            <person name="Hoskins R.A."/>
            <person name="Hubisz M.J."/>
            <person name="Hultmark D."/>
            <person name="Huntley M.A."/>
            <person name="Jaffe D.B."/>
            <person name="Jagadeeshan S."/>
            <person name="Jeck W.R."/>
            <person name="Johnson J."/>
            <person name="Jones C.D."/>
            <person name="Jordan W.C."/>
            <person name="Karpen G.H."/>
            <person name="Kataoka E."/>
            <person name="Keightley P.D."/>
            <person name="Kheradpour P."/>
            <person name="Kirkness E.F."/>
            <person name="Koerich L.B."/>
            <person name="Kristiansen K."/>
            <person name="Kudrna D."/>
            <person name="Kulathinal R.J."/>
            <person name="Kumar S."/>
            <person name="Kwok R."/>
            <person name="Lander E."/>
            <person name="Langley C.H."/>
            <person name="Lapoint R."/>
            <person name="Lazzaro B.P."/>
            <person name="Lee S.J."/>
            <person name="Levesque L."/>
            <person name="Li R."/>
            <person name="Lin C.F."/>
            <person name="Lin M.F."/>
            <person name="Lindblad-Toh K."/>
            <person name="Llopart A."/>
            <person name="Long M."/>
            <person name="Low L."/>
            <person name="Lozovsky E."/>
            <person name="Lu J."/>
            <person name="Luo M."/>
            <person name="Machado C.A."/>
            <person name="Makalowski W."/>
            <person name="Marzo M."/>
            <person name="Matsuda M."/>
            <person name="Matzkin L."/>
            <person name="McAllister B."/>
            <person name="McBride C.S."/>
            <person name="McKernan B."/>
            <person name="McKernan K."/>
            <person name="Mendez-Lago M."/>
            <person name="Minx P."/>
            <person name="Mollenhauer M.U."/>
            <person name="Montooth K."/>
            <person name="Mount S.M."/>
            <person name="Mu X."/>
            <person name="Myers E."/>
            <person name="Negre B."/>
            <person name="Newfeld S."/>
            <person name="Nielsen R."/>
            <person name="Noor M.A."/>
            <person name="O'Grady P."/>
            <person name="Pachter L."/>
            <person name="Papaceit M."/>
            <person name="Parisi M.J."/>
            <person name="Parisi M."/>
            <person name="Parts L."/>
            <person name="Pedersen J.S."/>
            <person name="Pesole G."/>
            <person name="Phillippy A.M."/>
            <person name="Ponting C.P."/>
            <person name="Pop M."/>
            <person name="Porcelli D."/>
            <person name="Powell J.R."/>
            <person name="Prohaska S."/>
            <person name="Pruitt K."/>
            <person name="Puig M."/>
            <person name="Quesneville H."/>
            <person name="Ram K.R."/>
            <person name="Rand D."/>
            <person name="Rasmussen M.D."/>
            <person name="Reed L.K."/>
            <person name="Reenan R."/>
            <person name="Reily A."/>
            <person name="Remington K.A."/>
            <person name="Rieger T.T."/>
            <person name="Ritchie M.G."/>
            <person name="Robin C."/>
            <person name="Rogers Y.H."/>
            <person name="Rohde C."/>
            <person name="Rozas J."/>
            <person name="Rubenfield M.J."/>
            <person name="Ruiz A."/>
            <person name="Russo S."/>
            <person name="Salzberg S.L."/>
            <person name="Sanchez-Gracia A."/>
            <person name="Saranga D.J."/>
            <person name="Sato H."/>
            <person name="Schaeffer S.W."/>
            <person name="Schatz M.C."/>
            <person name="Schlenke T."/>
            <person name="Schwartz R."/>
            <person name="Segarra C."/>
            <person name="Singh R.S."/>
            <person name="Sirot L."/>
            <person name="Sirota M."/>
            <person name="Sisneros N.B."/>
            <person name="Smith C.D."/>
            <person name="Smith T.F."/>
            <person name="Spieth J."/>
            <person name="Stage D.E."/>
            <person name="Stark A."/>
            <person name="Stephan W."/>
            <person name="Strausberg R.L."/>
            <person name="Strempel S."/>
            <person name="Sturgill D."/>
            <person name="Sutton G."/>
            <person name="Sutton G.G."/>
            <person name="Tao W."/>
            <person name="Teichmann S."/>
            <person name="Tobari Y.N."/>
            <person name="Tomimura Y."/>
            <person name="Tsolas J.M."/>
            <person name="Valente V.L."/>
            <person name="Venter E."/>
            <person name="Venter J.C."/>
            <person name="Vicario S."/>
            <person name="Vieira F.G."/>
            <person name="Vilella A.J."/>
            <person name="Villasante A."/>
            <person name="Walenz B."/>
            <person name="Wang J."/>
            <person name="Wasserman M."/>
            <person name="Watts T."/>
            <person name="Wilson D."/>
            <person name="Wilson R.K."/>
            <person name="Wing R.A."/>
            <person name="Wolfner M.F."/>
            <person name="Wong A."/>
            <person name="Wong G.K."/>
            <person name="Wu C.I."/>
            <person name="Wu G."/>
            <person name="Yamamoto D."/>
            <person name="Yang H.P."/>
            <person name="Yang S.P."/>
            <person name="Yorke J.A."/>
            <person name="Yoshida K."/>
            <person name="Zdobnov E."/>
            <person name="Zhang P."/>
            <person name="Zhang Y."/>
            <person name="Zimin A.V."/>
            <person name="Baldwin J."/>
            <person name="Abdouelleil A."/>
            <person name="Abdulkadir J."/>
            <person name="Abebe A."/>
            <person name="Abera B."/>
            <person name="Abreu J."/>
            <person name="Acer S.C."/>
            <person name="Aftuck L."/>
            <person name="Alexander A."/>
            <person name="An P."/>
            <person name="Anderson E."/>
            <person name="Anderson S."/>
            <person name="Arachi H."/>
            <person name="Azer M."/>
            <person name="Bachantsang P."/>
            <person name="Barry A."/>
            <person name="Bayul T."/>
            <person name="Berlin A."/>
            <person name="Bessette D."/>
            <person name="Bloom T."/>
            <person name="Blye J."/>
            <person name="Boguslavskiy L."/>
            <person name="Bonnet C."/>
            <person name="Boukhgalter B."/>
            <person name="Bourzgui I."/>
            <person name="Brown A."/>
            <person name="Cahill P."/>
            <person name="Channer S."/>
            <person name="Cheshatsang Y."/>
            <person name="Chuda L."/>
            <person name="Citroen M."/>
            <person name="Collymore A."/>
            <person name="Cooke P."/>
            <person name="Costello M."/>
            <person name="D'Aco K."/>
            <person name="Daza R."/>
            <person name="De Haan G."/>
            <person name="DeGray S."/>
            <person name="DeMaso C."/>
            <person name="Dhargay N."/>
            <person name="Dooley K."/>
            <person name="Dooley E."/>
            <person name="Doricent M."/>
            <person name="Dorje P."/>
            <person name="Dorjee K."/>
            <person name="Dupes A."/>
            <person name="Elong R."/>
            <person name="Falk J."/>
            <person name="Farina A."/>
            <person name="Faro S."/>
            <person name="Ferguson D."/>
            <person name="Fisher S."/>
            <person name="Foley C.D."/>
            <person name="Franke A."/>
            <person name="Friedrich D."/>
            <person name="Gadbois L."/>
            <person name="Gearin G."/>
            <person name="Gearin C.R."/>
            <person name="Giannoukos G."/>
            <person name="Goode T."/>
            <person name="Graham J."/>
            <person name="Grandbois E."/>
            <person name="Grewal S."/>
            <person name="Gyaltsen K."/>
            <person name="Hafez N."/>
            <person name="Hagos B."/>
            <person name="Hall J."/>
            <person name="Henson C."/>
            <person name="Hollinger A."/>
            <person name="Honan T."/>
            <person name="Huard M.D."/>
            <person name="Hughes L."/>
            <person name="Hurhula B."/>
            <person name="Husby M.E."/>
            <person name="Kamat A."/>
            <person name="Kanga B."/>
            <person name="Kashin S."/>
            <person name="Khazanovich D."/>
            <person name="Kisner P."/>
            <person name="Lance K."/>
            <person name="Lara M."/>
            <person name="Lee W."/>
            <person name="Lennon N."/>
            <person name="Letendre F."/>
            <person name="LeVine R."/>
            <person name="Lipovsky A."/>
            <person name="Liu X."/>
            <person name="Liu J."/>
            <person name="Liu S."/>
            <person name="Lokyitsang T."/>
            <person name="Lokyitsang Y."/>
            <person name="Lubonja R."/>
            <person name="Lui A."/>
            <person name="MacDonald P."/>
            <person name="Magnisalis V."/>
            <person name="Maru K."/>
            <person name="Matthews C."/>
            <person name="McCusker W."/>
            <person name="McDonough S."/>
            <person name="Mehta T."/>
            <person name="Meldrim J."/>
            <person name="Meneus L."/>
            <person name="Mihai O."/>
            <person name="Mihalev A."/>
            <person name="Mihova T."/>
            <person name="Mittelman R."/>
            <person name="Mlenga V."/>
            <person name="Montmayeur A."/>
            <person name="Mulrain L."/>
            <person name="Navidi A."/>
            <person name="Naylor J."/>
            <person name="Negash T."/>
            <person name="Nguyen T."/>
            <person name="Nguyen N."/>
            <person name="Nicol R."/>
            <person name="Norbu C."/>
            <person name="Norbu N."/>
            <person name="Novod N."/>
            <person name="O'Neill B."/>
            <person name="Osman S."/>
            <person name="Markiewicz E."/>
            <person name="Oyono O.L."/>
            <person name="Patti C."/>
            <person name="Phunkhang P."/>
            <person name="Pierre F."/>
            <person name="Priest M."/>
            <person name="Raghuraman S."/>
            <person name="Rege F."/>
            <person name="Reyes R."/>
            <person name="Rise C."/>
            <person name="Rogov P."/>
            <person name="Ross K."/>
            <person name="Ryan E."/>
            <person name="Settipalli S."/>
            <person name="Shea T."/>
            <person name="Sherpa N."/>
            <person name="Shi L."/>
            <person name="Shih D."/>
            <person name="Sparrow T."/>
            <person name="Spaulding J."/>
            <person name="Stalker J."/>
            <person name="Stange-Thomann N."/>
            <person name="Stavropoulos S."/>
            <person name="Stone C."/>
            <person name="Strader C."/>
            <person name="Tesfaye S."/>
            <person name="Thomson T."/>
            <person name="Thoulutsang Y."/>
            <person name="Thoulutsang D."/>
            <person name="Topham K."/>
            <person name="Topping I."/>
            <person name="Tsamla T."/>
            <person name="Vassiliev H."/>
            <person name="Vo A."/>
            <person name="Wangchuk T."/>
            <person name="Wangdi T."/>
            <person name="Weiand M."/>
            <person name="Wilkinson J."/>
            <person name="Wilson A."/>
            <person name="Yadav S."/>
            <person name="Young G."/>
            <person name="Yu Q."/>
            <person name="Zembek L."/>
            <person name="Zhong D."/>
            <person name="Zimmer A."/>
            <person name="Zwirko Z."/>
            <person name="Jaffe D.B."/>
            <person name="Alvarez P."/>
            <person name="Brockman W."/>
            <person name="Butler J."/>
            <person name="Chin C."/>
            <person name="Gnerre S."/>
            <person name="Grabherr M."/>
            <person name="Kleber M."/>
            <person name="Mauceli E."/>
            <person name="MacCallum I."/>
        </authorList>
    </citation>
    <scope>NUCLEOTIDE SEQUENCE [LARGE SCALE GENOMIC DNA]</scope>
    <source>
        <strain evidence="10">Tucson 14024-0371.13</strain>
    </source>
</reference>
<feature type="binding site" evidence="6">
    <location>
        <position position="156"/>
    </location>
    <ligand>
        <name>Zn(2+)</name>
        <dbReference type="ChEBI" id="CHEBI:29105"/>
        <note>catalytic</note>
    </ligand>
</feature>
<sequence>MFLQLVGLLFLVVLGGGSAVSEGIESYENYYNEIHVDDDEAEAKTRNALTSPLQRWPGNKIYYRISTDYSEQEVANVRTAMSSFGEHTCMQFKEVQRFAPWGKRYVYFKKSPNECGTLVGYQPLSFGPHDVVLTERCLKMPGVIQHEALHLLGLFHEQSRPDRDEYVQIDFDNIPEKYWWQFKTMDDTTTYNLPYDYDSVMHYSKNAFAKDPSKPTIRALVGGKAVERDMGQRRGPSEGDWTKIRIMYKC</sequence>
<proteinExistence type="predicted"/>
<dbReference type="PRINTS" id="PR00480">
    <property type="entry name" value="ASTACIN"/>
</dbReference>
<name>B3M1A0_DROAN</name>
<dbReference type="SMR" id="B3M1A0"/>